<evidence type="ECO:0000313" key="5">
    <source>
        <dbReference type="Proteomes" id="UP000037729"/>
    </source>
</evidence>
<dbReference type="RefSeq" id="WP_053967175.1">
    <property type="nucleotide sequence ID" value="NZ_JAWJXX010000016.1"/>
</dbReference>
<evidence type="ECO:0000313" key="3">
    <source>
        <dbReference type="EMBL" id="KOX93478.1"/>
    </source>
</evidence>
<dbReference type="Gene3D" id="3.40.50.620">
    <property type="entry name" value="HUPs"/>
    <property type="match status" value="1"/>
</dbReference>
<evidence type="ECO:0000256" key="1">
    <source>
        <dbReference type="ARBA" id="ARBA00008791"/>
    </source>
</evidence>
<dbReference type="AlphaFoldDB" id="A0A0M9AKS6"/>
<gene>
    <name evidence="3" type="ORF">AMS69_06000</name>
    <name evidence="4" type="ORF">GOC83_04335</name>
</gene>
<dbReference type="EMBL" id="LIUF01000002">
    <property type="protein sequence ID" value="KOX93478.1"/>
    <property type="molecule type" value="Genomic_DNA"/>
</dbReference>
<feature type="domain" description="UspA" evidence="2">
    <location>
        <begin position="1"/>
        <end position="141"/>
    </location>
</feature>
<dbReference type="InterPro" id="IPR006015">
    <property type="entry name" value="Universal_stress_UspA"/>
</dbReference>
<name>A0A0M9AKS6_9EURY</name>
<dbReference type="PANTHER" id="PTHR46268">
    <property type="entry name" value="STRESS RESPONSE PROTEIN NHAX"/>
    <property type="match status" value="1"/>
</dbReference>
<keyword evidence="5" id="KW-1185">Reference proteome</keyword>
<comment type="similarity">
    <text evidence="1">Belongs to the universal stress protein A family.</text>
</comment>
<sequence>MFDTVVIATDGSGSAERAVEAALDLAARFDATVHGLYVVDTGEVETTPEEVREALERALATTGGRALSFILEAADAEADEELVTAVREGDPADEICKYAVEHDADVIVSGTRGRHGEHGYLLGSVAEELVREAPMPVLTVRQLEGEPNPERTGV</sequence>
<organism evidence="3 5">
    <name type="scientific">Haloarcula rubripromontorii</name>
    <dbReference type="NCBI Taxonomy" id="1705562"/>
    <lineage>
        <taxon>Archaea</taxon>
        <taxon>Methanobacteriati</taxon>
        <taxon>Methanobacteriota</taxon>
        <taxon>Stenosarchaea group</taxon>
        <taxon>Halobacteria</taxon>
        <taxon>Halobacteriales</taxon>
        <taxon>Haloarculaceae</taxon>
        <taxon>Haloarcula</taxon>
    </lineage>
</organism>
<evidence type="ECO:0000313" key="4">
    <source>
        <dbReference type="EMBL" id="NLV05362.1"/>
    </source>
</evidence>
<comment type="caution">
    <text evidence="3">The sequence shown here is derived from an EMBL/GenBank/DDBJ whole genome shotgun (WGS) entry which is preliminary data.</text>
</comment>
<dbReference type="PATRIC" id="fig|1705562.3.peg.2256"/>
<dbReference type="Pfam" id="PF00582">
    <property type="entry name" value="Usp"/>
    <property type="match status" value="1"/>
</dbReference>
<evidence type="ECO:0000259" key="2">
    <source>
        <dbReference type="Pfam" id="PF00582"/>
    </source>
</evidence>
<dbReference type="PANTHER" id="PTHR46268:SF6">
    <property type="entry name" value="UNIVERSAL STRESS PROTEIN UP12"/>
    <property type="match status" value="1"/>
</dbReference>
<accession>A0A0M9AKS6</accession>
<dbReference type="EMBL" id="WOWB01000001">
    <property type="protein sequence ID" value="NLV05362.1"/>
    <property type="molecule type" value="Genomic_DNA"/>
</dbReference>
<dbReference type="InterPro" id="IPR006016">
    <property type="entry name" value="UspA"/>
</dbReference>
<reference evidence="3 5" key="1">
    <citation type="submission" date="2015-08" db="EMBL/GenBank/DDBJ databases">
        <title>Genomes of Isolates from Cabo Rojo, PR.</title>
        <authorList>
            <person name="Sanchez-Nieves R.L."/>
            <person name="Montalvo-Rodriguez R."/>
        </authorList>
    </citation>
    <scope>NUCLEOTIDE SEQUENCE [LARGE SCALE GENOMIC DNA]</scope>
    <source>
        <strain evidence="3 5">SL3</strain>
    </source>
</reference>
<protein>
    <submittedName>
        <fullName evidence="3 4">Universal stress protein</fullName>
    </submittedName>
</protein>
<dbReference type="InterPro" id="IPR014729">
    <property type="entry name" value="Rossmann-like_a/b/a_fold"/>
</dbReference>
<dbReference type="STRING" id="1705562.AMS69_06000"/>
<dbReference type="CDD" id="cd00293">
    <property type="entry name" value="USP-like"/>
    <property type="match status" value="1"/>
</dbReference>
<dbReference type="Proteomes" id="UP000037729">
    <property type="component" value="Unassembled WGS sequence"/>
</dbReference>
<reference evidence="4" key="2">
    <citation type="submission" date="2019-12" db="EMBL/GenBank/DDBJ databases">
        <title>The whole-genome sequencing of Haloarcula japonica strain pws8.</title>
        <authorList>
            <person name="Verma D.K."/>
            <person name="Gopal K."/>
            <person name="Prasad E.S."/>
        </authorList>
    </citation>
    <scope>NUCLEOTIDE SEQUENCE</scope>
    <source>
        <strain evidence="4">Pws8</strain>
    </source>
</reference>
<dbReference type="Proteomes" id="UP000610611">
    <property type="component" value="Unassembled WGS sequence"/>
</dbReference>
<dbReference type="SUPFAM" id="SSF52402">
    <property type="entry name" value="Adenine nucleotide alpha hydrolases-like"/>
    <property type="match status" value="1"/>
</dbReference>
<dbReference type="OrthoDB" id="105697at2157"/>
<dbReference type="PRINTS" id="PR01438">
    <property type="entry name" value="UNVRSLSTRESS"/>
</dbReference>
<proteinExistence type="inferred from homology"/>